<protein>
    <submittedName>
        <fullName evidence="3">NAD(P)-dependent dehydrogenase (Short-subunit alcohol dehydrogenase family)</fullName>
    </submittedName>
</protein>
<dbReference type="InterPro" id="IPR051122">
    <property type="entry name" value="SDR_DHRS6-like"/>
</dbReference>
<keyword evidence="2" id="KW-0560">Oxidoreductase</keyword>
<dbReference type="GO" id="GO:0016491">
    <property type="term" value="F:oxidoreductase activity"/>
    <property type="evidence" value="ECO:0007669"/>
    <property type="project" value="UniProtKB-KW"/>
</dbReference>
<dbReference type="RefSeq" id="WP_110466443.1">
    <property type="nucleotide sequence ID" value="NZ_JAMOFZ010000020.1"/>
</dbReference>
<dbReference type="InterPro" id="IPR002347">
    <property type="entry name" value="SDR_fam"/>
</dbReference>
<dbReference type="PANTHER" id="PTHR43477:SF1">
    <property type="entry name" value="DIHYDROANTICAPSIN 7-DEHYDROGENASE"/>
    <property type="match status" value="1"/>
</dbReference>
<sequence length="250" mass="26291">MNVASPFSLSGKRILVTGASSGLGRQIAIVCAASGAQMVICGRNSDRLQESLSQLAGEGHVTITGDLTDDAVIASTVESAGSIDGVVHCTGISIPMPARMARREFVERLYNINVFTPQLLTNQLLARNKINRNGSILFMSSSAAVRGVHGTSIYAGTKAALIAAARCIALETAKRGIRVNCLAPDLVETPMLYGSGANMPTDQWLEEQRAIHPLGLGTPDDVANAAVFFLSPASRWITGTTLIMDGGITH</sequence>
<evidence type="ECO:0000313" key="3">
    <source>
        <dbReference type="EMBL" id="PYE75043.1"/>
    </source>
</evidence>
<evidence type="ECO:0000256" key="1">
    <source>
        <dbReference type="ARBA" id="ARBA00006484"/>
    </source>
</evidence>
<accession>A0A318SJV1</accession>
<dbReference type="AlphaFoldDB" id="A0A318SJV1"/>
<organism evidence="3 4">
    <name type="scientific">Xylophilus ampelinus</name>
    <dbReference type="NCBI Taxonomy" id="54067"/>
    <lineage>
        <taxon>Bacteria</taxon>
        <taxon>Pseudomonadati</taxon>
        <taxon>Pseudomonadota</taxon>
        <taxon>Betaproteobacteria</taxon>
        <taxon>Burkholderiales</taxon>
        <taxon>Xylophilus</taxon>
    </lineage>
</organism>
<dbReference type="PRINTS" id="PR00081">
    <property type="entry name" value="GDHRDH"/>
</dbReference>
<proteinExistence type="inferred from homology"/>
<reference evidence="3 4" key="1">
    <citation type="submission" date="2018-06" db="EMBL/GenBank/DDBJ databases">
        <title>Genomic Encyclopedia of Type Strains, Phase III (KMG-III): the genomes of soil and plant-associated and newly described type strains.</title>
        <authorList>
            <person name="Whitman W."/>
        </authorList>
    </citation>
    <scope>NUCLEOTIDE SEQUENCE [LARGE SCALE GENOMIC DNA]</scope>
    <source>
        <strain evidence="3 4">CECT 7646</strain>
    </source>
</reference>
<comment type="similarity">
    <text evidence="1">Belongs to the short-chain dehydrogenases/reductases (SDR) family.</text>
</comment>
<dbReference type="Pfam" id="PF13561">
    <property type="entry name" value="adh_short_C2"/>
    <property type="match status" value="1"/>
</dbReference>
<name>A0A318SJV1_9BURK</name>
<dbReference type="CDD" id="cd05233">
    <property type="entry name" value="SDR_c"/>
    <property type="match status" value="1"/>
</dbReference>
<dbReference type="InterPro" id="IPR036291">
    <property type="entry name" value="NAD(P)-bd_dom_sf"/>
</dbReference>
<evidence type="ECO:0000256" key="2">
    <source>
        <dbReference type="ARBA" id="ARBA00023002"/>
    </source>
</evidence>
<dbReference type="SUPFAM" id="SSF51735">
    <property type="entry name" value="NAD(P)-binding Rossmann-fold domains"/>
    <property type="match status" value="1"/>
</dbReference>
<gene>
    <name evidence="3" type="ORF">DFQ15_12164</name>
</gene>
<dbReference type="Proteomes" id="UP000247540">
    <property type="component" value="Unassembled WGS sequence"/>
</dbReference>
<comment type="caution">
    <text evidence="3">The sequence shown here is derived from an EMBL/GenBank/DDBJ whole genome shotgun (WGS) entry which is preliminary data.</text>
</comment>
<dbReference type="FunFam" id="3.40.50.720:FF:000084">
    <property type="entry name" value="Short-chain dehydrogenase reductase"/>
    <property type="match status" value="1"/>
</dbReference>
<keyword evidence="4" id="KW-1185">Reference proteome</keyword>
<dbReference type="EMBL" id="QJTC01000021">
    <property type="protein sequence ID" value="PYE75043.1"/>
    <property type="molecule type" value="Genomic_DNA"/>
</dbReference>
<dbReference type="PANTHER" id="PTHR43477">
    <property type="entry name" value="DIHYDROANTICAPSIN 7-DEHYDROGENASE"/>
    <property type="match status" value="1"/>
</dbReference>
<evidence type="ECO:0000313" key="4">
    <source>
        <dbReference type="Proteomes" id="UP000247540"/>
    </source>
</evidence>
<dbReference type="Gene3D" id="3.40.50.720">
    <property type="entry name" value="NAD(P)-binding Rossmann-like Domain"/>
    <property type="match status" value="1"/>
</dbReference>
<dbReference type="OrthoDB" id="9790785at2"/>